<keyword evidence="1" id="KW-1185">Reference proteome</keyword>
<dbReference type="WBParaSite" id="nRc.2.0.1.t18825-RA">
    <property type="protein sequence ID" value="nRc.2.0.1.t18825-RA"/>
    <property type="gene ID" value="nRc.2.0.1.g18825"/>
</dbReference>
<proteinExistence type="predicted"/>
<dbReference type="InterPro" id="IPR027417">
    <property type="entry name" value="P-loop_NTPase"/>
</dbReference>
<evidence type="ECO:0000313" key="2">
    <source>
        <dbReference type="WBParaSite" id="nRc.2.0.1.t18825-RA"/>
    </source>
</evidence>
<dbReference type="Proteomes" id="UP000887565">
    <property type="component" value="Unplaced"/>
</dbReference>
<organism evidence="1 2">
    <name type="scientific">Romanomermis culicivorax</name>
    <name type="common">Nematode worm</name>
    <dbReference type="NCBI Taxonomy" id="13658"/>
    <lineage>
        <taxon>Eukaryota</taxon>
        <taxon>Metazoa</taxon>
        <taxon>Ecdysozoa</taxon>
        <taxon>Nematoda</taxon>
        <taxon>Enoplea</taxon>
        <taxon>Dorylaimia</taxon>
        <taxon>Mermithida</taxon>
        <taxon>Mermithoidea</taxon>
        <taxon>Mermithidae</taxon>
        <taxon>Romanomermis</taxon>
    </lineage>
</organism>
<dbReference type="AlphaFoldDB" id="A0A915IXA0"/>
<dbReference type="Gene3D" id="3.40.50.300">
    <property type="entry name" value="P-loop containing nucleotide triphosphate hydrolases"/>
    <property type="match status" value="1"/>
</dbReference>
<reference evidence="2" key="1">
    <citation type="submission" date="2022-11" db="UniProtKB">
        <authorList>
            <consortium name="WormBaseParasite"/>
        </authorList>
    </citation>
    <scope>IDENTIFICATION</scope>
</reference>
<evidence type="ECO:0000313" key="1">
    <source>
        <dbReference type="Proteomes" id="UP000887565"/>
    </source>
</evidence>
<sequence length="86" mass="9685">MVTLSGDPCQLGPCITSQRAEELGYCQTLLECLYNMNKRYAMLNEQNCTHPDIRSLIPLSTEELSNNDKQVPDSLGECYWTRIIGG</sequence>
<accession>A0A915IXA0</accession>
<protein>
    <submittedName>
        <fullName evidence="2">RNA helicase</fullName>
    </submittedName>
</protein>
<name>A0A915IXA0_ROMCU</name>